<dbReference type="InterPro" id="IPR000412">
    <property type="entry name" value="ABC_2_transport"/>
</dbReference>
<evidence type="ECO:0000313" key="8">
    <source>
        <dbReference type="Proteomes" id="UP000184016"/>
    </source>
</evidence>
<dbReference type="AlphaFoldDB" id="A0A1M6P632"/>
<evidence type="ECO:0000256" key="1">
    <source>
        <dbReference type="ARBA" id="ARBA00004141"/>
    </source>
</evidence>
<dbReference type="PANTHER" id="PTHR43077:SF11">
    <property type="entry name" value="TRANSPORT PERMEASE YVFS-RELATED"/>
    <property type="match status" value="1"/>
</dbReference>
<evidence type="ECO:0000259" key="6">
    <source>
        <dbReference type="PROSITE" id="PS51012"/>
    </source>
</evidence>
<name>A0A1M6P632_9BACL</name>
<dbReference type="OrthoDB" id="63188at2"/>
<feature type="domain" description="ABC transmembrane type-2" evidence="6">
    <location>
        <begin position="20"/>
        <end position="244"/>
    </location>
</feature>
<evidence type="ECO:0000256" key="2">
    <source>
        <dbReference type="ARBA" id="ARBA00022692"/>
    </source>
</evidence>
<dbReference type="PANTHER" id="PTHR43077">
    <property type="entry name" value="TRANSPORT PERMEASE YVFS-RELATED"/>
    <property type="match status" value="1"/>
</dbReference>
<dbReference type="RefSeq" id="WP_072873556.1">
    <property type="nucleotide sequence ID" value="NZ_FRAF01000007.1"/>
</dbReference>
<dbReference type="Proteomes" id="UP000184016">
    <property type="component" value="Unassembled WGS sequence"/>
</dbReference>
<dbReference type="PROSITE" id="PS51012">
    <property type="entry name" value="ABC_TM2"/>
    <property type="match status" value="1"/>
</dbReference>
<feature type="transmembrane region" description="Helical" evidence="5">
    <location>
        <begin position="55"/>
        <end position="79"/>
    </location>
</feature>
<reference evidence="8" key="1">
    <citation type="submission" date="2016-11" db="EMBL/GenBank/DDBJ databases">
        <authorList>
            <person name="Varghese N."/>
            <person name="Submissions S."/>
        </authorList>
    </citation>
    <scope>NUCLEOTIDE SEQUENCE [LARGE SCALE GENOMIC DNA]</scope>
    <source>
        <strain evidence="8">USBA-503</strain>
    </source>
</reference>
<dbReference type="EMBL" id="FRAF01000007">
    <property type="protein sequence ID" value="SHK03395.1"/>
    <property type="molecule type" value="Genomic_DNA"/>
</dbReference>
<feature type="transmembrane region" description="Helical" evidence="5">
    <location>
        <begin position="21"/>
        <end position="40"/>
    </location>
</feature>
<evidence type="ECO:0000256" key="5">
    <source>
        <dbReference type="RuleBase" id="RU361157"/>
    </source>
</evidence>
<dbReference type="GO" id="GO:0043190">
    <property type="term" value="C:ATP-binding cassette (ABC) transporter complex"/>
    <property type="evidence" value="ECO:0007669"/>
    <property type="project" value="InterPro"/>
</dbReference>
<keyword evidence="5" id="KW-0813">Transport</keyword>
<keyword evidence="8" id="KW-1185">Reference proteome</keyword>
<gene>
    <name evidence="7" type="ORF">SAMN05443507_10799</name>
</gene>
<feature type="transmembrane region" description="Helical" evidence="5">
    <location>
        <begin position="223"/>
        <end position="241"/>
    </location>
</feature>
<accession>A0A1M6P632</accession>
<dbReference type="InterPro" id="IPR047817">
    <property type="entry name" value="ABC2_TM_bact-type"/>
</dbReference>
<dbReference type="Pfam" id="PF01061">
    <property type="entry name" value="ABC2_membrane"/>
    <property type="match status" value="1"/>
</dbReference>
<proteinExistence type="inferred from homology"/>
<evidence type="ECO:0000256" key="4">
    <source>
        <dbReference type="ARBA" id="ARBA00023136"/>
    </source>
</evidence>
<keyword evidence="4 5" id="KW-0472">Membrane</keyword>
<evidence type="ECO:0000256" key="3">
    <source>
        <dbReference type="ARBA" id="ARBA00022989"/>
    </source>
</evidence>
<sequence length="250" mass="28384">MKAYWAQCRFELKRSMRNRRLIILSLLLPLFYYFFYVNLYGNSSQTLSGLPWKTYFLMSMASFGTIGTVMNSLANRVAVERTQGWLKLLRTTPLTSRQYILSKIVTQLLLAFLTILIMFAAAAIFTHVHMPIRLWIGALLGIMFASLPFMALGFTIGVLAGENAASVASSAAYILLSIFGGLWFPVAIMPHWMQHLAHWLPTFRMANVAWRIVDHQFPSTTDILLLLTYFVIFVVIGGLAFNRDQKNLSV</sequence>
<dbReference type="STRING" id="1830138.SAMN05443507_10799"/>
<feature type="transmembrane region" description="Helical" evidence="5">
    <location>
        <begin position="172"/>
        <end position="193"/>
    </location>
</feature>
<dbReference type="InterPro" id="IPR013525">
    <property type="entry name" value="ABC2_TM"/>
</dbReference>
<comment type="similarity">
    <text evidence="5">Belongs to the ABC-2 integral membrane protein family.</text>
</comment>
<feature type="transmembrane region" description="Helical" evidence="5">
    <location>
        <begin position="100"/>
        <end position="128"/>
    </location>
</feature>
<organism evidence="7 8">
    <name type="scientific">Alicyclobacillus tolerans</name>
    <dbReference type="NCBI Taxonomy" id="90970"/>
    <lineage>
        <taxon>Bacteria</taxon>
        <taxon>Bacillati</taxon>
        <taxon>Bacillota</taxon>
        <taxon>Bacilli</taxon>
        <taxon>Bacillales</taxon>
        <taxon>Alicyclobacillaceae</taxon>
        <taxon>Alicyclobacillus</taxon>
    </lineage>
</organism>
<evidence type="ECO:0000313" key="7">
    <source>
        <dbReference type="EMBL" id="SHK03395.1"/>
    </source>
</evidence>
<dbReference type="PIRSF" id="PIRSF006648">
    <property type="entry name" value="DrrB"/>
    <property type="match status" value="1"/>
</dbReference>
<protein>
    <recommendedName>
        <fullName evidence="5">Transport permease protein</fullName>
    </recommendedName>
</protein>
<feature type="transmembrane region" description="Helical" evidence="5">
    <location>
        <begin position="134"/>
        <end position="160"/>
    </location>
</feature>
<keyword evidence="5" id="KW-1003">Cell membrane</keyword>
<keyword evidence="3 5" id="KW-1133">Transmembrane helix</keyword>
<comment type="subcellular location">
    <subcellularLocation>
        <location evidence="5">Cell membrane</location>
        <topology evidence="5">Multi-pass membrane protein</topology>
    </subcellularLocation>
    <subcellularLocation>
        <location evidence="1">Membrane</location>
        <topology evidence="1">Multi-pass membrane protein</topology>
    </subcellularLocation>
</comment>
<dbReference type="GO" id="GO:0140359">
    <property type="term" value="F:ABC-type transporter activity"/>
    <property type="evidence" value="ECO:0007669"/>
    <property type="project" value="InterPro"/>
</dbReference>
<dbReference type="InterPro" id="IPR051328">
    <property type="entry name" value="T7SS_ABC-Transporter"/>
</dbReference>
<keyword evidence="2 5" id="KW-0812">Transmembrane</keyword>